<evidence type="ECO:0000313" key="2">
    <source>
        <dbReference type="EMBL" id="KDR43171.1"/>
    </source>
</evidence>
<dbReference type="Proteomes" id="UP000027466">
    <property type="component" value="Unassembled WGS sequence"/>
</dbReference>
<dbReference type="EMBL" id="JFHC01000010">
    <property type="protein sequence ID" value="KDR43171.1"/>
    <property type="molecule type" value="Genomic_DNA"/>
</dbReference>
<feature type="region of interest" description="Disordered" evidence="1">
    <location>
        <begin position="1"/>
        <end position="38"/>
    </location>
</feature>
<comment type="caution">
    <text evidence="2">The sequence shown here is derived from an EMBL/GenBank/DDBJ whole genome shotgun (WGS) entry which is preliminary data.</text>
</comment>
<organism evidence="2 3">
    <name type="scientific">Caballeronia glathei</name>
    <dbReference type="NCBI Taxonomy" id="60547"/>
    <lineage>
        <taxon>Bacteria</taxon>
        <taxon>Pseudomonadati</taxon>
        <taxon>Pseudomonadota</taxon>
        <taxon>Betaproteobacteria</taxon>
        <taxon>Burkholderiales</taxon>
        <taxon>Burkholderiaceae</taxon>
        <taxon>Caballeronia</taxon>
    </lineage>
</organism>
<evidence type="ECO:0000256" key="1">
    <source>
        <dbReference type="SAM" id="MobiDB-lite"/>
    </source>
</evidence>
<gene>
    <name evidence="2" type="ORF">BG61_02610</name>
</gene>
<dbReference type="AlphaFoldDB" id="A0A069Q0D5"/>
<protein>
    <submittedName>
        <fullName evidence="2">Uncharacterized protein</fullName>
    </submittedName>
</protein>
<evidence type="ECO:0000313" key="3">
    <source>
        <dbReference type="Proteomes" id="UP000027466"/>
    </source>
</evidence>
<sequence length="124" mass="12481">MLPSDADVPTANVCTQPIRSEAASAPPSEPSPPITTTTNTIGPIASAIDGSITKSGAPITPASAASAVPTPNTVVKTRGTSWPSVSTVAGWVSAARTTSPVFDTRRTAYSAASIAIESTIMNAR</sequence>
<reference evidence="2 3" key="1">
    <citation type="submission" date="2014-03" db="EMBL/GenBank/DDBJ databases">
        <title>Draft Genome Sequences of Four Burkholderia Strains.</title>
        <authorList>
            <person name="Liu X.Y."/>
            <person name="Li C.X."/>
            <person name="Xu J.H."/>
        </authorList>
    </citation>
    <scope>NUCLEOTIDE SEQUENCE [LARGE SCALE GENOMIC DNA]</scope>
    <source>
        <strain evidence="2 3">DSM 50014</strain>
    </source>
</reference>
<feature type="compositionally biased region" description="Low complexity" evidence="1">
    <location>
        <begin position="17"/>
        <end position="26"/>
    </location>
</feature>
<keyword evidence="3" id="KW-1185">Reference proteome</keyword>
<name>A0A069Q0D5_9BURK</name>
<proteinExistence type="predicted"/>
<accession>A0A069Q0D5</accession>